<sequence length="67" mass="7001">MGQVDAVSGTKLQPELADAATDGLYIAGVSSRESLKTNTDSGLGDLVRNPIEPFGERLGSVRPLVTE</sequence>
<name>W0DNF2_9GAMM</name>
<dbReference type="EMBL" id="CP007029">
    <property type="protein sequence ID" value="AHE99986.1"/>
    <property type="molecule type" value="Genomic_DNA"/>
</dbReference>
<accession>W0DNF2</accession>
<evidence type="ECO:0000313" key="1">
    <source>
        <dbReference type="EMBL" id="AHE99986.1"/>
    </source>
</evidence>
<evidence type="ECO:0000313" key="2">
    <source>
        <dbReference type="Proteomes" id="UP000005289"/>
    </source>
</evidence>
<dbReference type="KEGG" id="tti:THITH_05635"/>
<gene>
    <name evidence="1" type="ORF">THITH_05635</name>
</gene>
<organism evidence="1 2">
    <name type="scientific">Thioalkalivibrio paradoxus ARh 1</name>
    <dbReference type="NCBI Taxonomy" id="713585"/>
    <lineage>
        <taxon>Bacteria</taxon>
        <taxon>Pseudomonadati</taxon>
        <taxon>Pseudomonadota</taxon>
        <taxon>Gammaproteobacteria</taxon>
        <taxon>Chromatiales</taxon>
        <taxon>Ectothiorhodospiraceae</taxon>
        <taxon>Thioalkalivibrio</taxon>
    </lineage>
</organism>
<dbReference type="HOGENOM" id="CLU_2811137_0_0_6"/>
<proteinExistence type="predicted"/>
<keyword evidence="2" id="KW-1185">Reference proteome</keyword>
<dbReference type="Proteomes" id="UP000005289">
    <property type="component" value="Chromosome"/>
</dbReference>
<protein>
    <submittedName>
        <fullName evidence="1">Uncharacterized protein</fullName>
    </submittedName>
</protein>
<dbReference type="AlphaFoldDB" id="W0DNF2"/>
<reference evidence="1 2" key="1">
    <citation type="submission" date="2013-12" db="EMBL/GenBank/DDBJ databases">
        <authorList>
            <consortium name="DOE Joint Genome Institute"/>
            <person name="Muyzer G."/>
            <person name="Huntemann M."/>
            <person name="Han J."/>
            <person name="Chen A."/>
            <person name="Kyrpides N."/>
            <person name="Mavromatis K."/>
            <person name="Markowitz V."/>
            <person name="Palaniappan K."/>
            <person name="Ivanova N."/>
            <person name="Schaumberg A."/>
            <person name="Pati A."/>
            <person name="Liolios K."/>
            <person name="Nordberg H.P."/>
            <person name="Cantor M.N."/>
            <person name="Hua S.X."/>
            <person name="Woyke T."/>
        </authorList>
    </citation>
    <scope>NUCLEOTIDE SEQUENCE [LARGE SCALE GENOMIC DNA]</scope>
    <source>
        <strain evidence="1 2">ARh 1</strain>
    </source>
</reference>